<dbReference type="EMBL" id="KZ613846">
    <property type="protein sequence ID" value="PMD57549.1"/>
    <property type="molecule type" value="Genomic_DNA"/>
</dbReference>
<organism evidence="3 4">
    <name type="scientific">Hyaloscypha bicolor E</name>
    <dbReference type="NCBI Taxonomy" id="1095630"/>
    <lineage>
        <taxon>Eukaryota</taxon>
        <taxon>Fungi</taxon>
        <taxon>Dikarya</taxon>
        <taxon>Ascomycota</taxon>
        <taxon>Pezizomycotina</taxon>
        <taxon>Leotiomycetes</taxon>
        <taxon>Helotiales</taxon>
        <taxon>Hyaloscyphaceae</taxon>
        <taxon>Hyaloscypha</taxon>
        <taxon>Hyaloscypha bicolor</taxon>
    </lineage>
</organism>
<dbReference type="SUPFAM" id="SSF51430">
    <property type="entry name" value="NAD(P)-linked oxidoreductase"/>
    <property type="match status" value="1"/>
</dbReference>
<dbReference type="STRING" id="1095630.A0A2J6T3H2"/>
<reference evidence="3 4" key="1">
    <citation type="submission" date="2016-04" db="EMBL/GenBank/DDBJ databases">
        <title>A degradative enzymes factory behind the ericoid mycorrhizal symbiosis.</title>
        <authorList>
            <consortium name="DOE Joint Genome Institute"/>
            <person name="Martino E."/>
            <person name="Morin E."/>
            <person name="Grelet G."/>
            <person name="Kuo A."/>
            <person name="Kohler A."/>
            <person name="Daghino S."/>
            <person name="Barry K."/>
            <person name="Choi C."/>
            <person name="Cichocki N."/>
            <person name="Clum A."/>
            <person name="Copeland A."/>
            <person name="Hainaut M."/>
            <person name="Haridas S."/>
            <person name="Labutti K."/>
            <person name="Lindquist E."/>
            <person name="Lipzen A."/>
            <person name="Khouja H.-R."/>
            <person name="Murat C."/>
            <person name="Ohm R."/>
            <person name="Olson A."/>
            <person name="Spatafora J."/>
            <person name="Veneault-Fourrey C."/>
            <person name="Henrissat B."/>
            <person name="Grigoriev I."/>
            <person name="Martin F."/>
            <person name="Perotto S."/>
        </authorList>
    </citation>
    <scope>NUCLEOTIDE SEQUENCE [LARGE SCALE GENOMIC DNA]</scope>
    <source>
        <strain evidence="3 4">E</strain>
    </source>
</reference>
<keyword evidence="1" id="KW-0560">Oxidoreductase</keyword>
<dbReference type="Pfam" id="PF00248">
    <property type="entry name" value="Aldo_ket_red"/>
    <property type="match status" value="1"/>
</dbReference>
<dbReference type="Proteomes" id="UP000235371">
    <property type="component" value="Unassembled WGS sequence"/>
</dbReference>
<dbReference type="GeneID" id="36586350"/>
<dbReference type="OrthoDB" id="37537at2759"/>
<name>A0A2J6T3H2_9HELO</name>
<protein>
    <submittedName>
        <fullName evidence="3">Aldo-keto reductase</fullName>
    </submittedName>
</protein>
<dbReference type="Gene3D" id="3.20.20.100">
    <property type="entry name" value="NADP-dependent oxidoreductase domain"/>
    <property type="match status" value="1"/>
</dbReference>
<dbReference type="InterPro" id="IPR023210">
    <property type="entry name" value="NADP_OxRdtase_dom"/>
</dbReference>
<evidence type="ECO:0000256" key="1">
    <source>
        <dbReference type="ARBA" id="ARBA00023002"/>
    </source>
</evidence>
<dbReference type="PANTHER" id="PTHR43625:SF40">
    <property type="entry name" value="ALDO-KETO REDUCTASE YAKC [NADP(+)]"/>
    <property type="match status" value="1"/>
</dbReference>
<dbReference type="GO" id="GO:0005737">
    <property type="term" value="C:cytoplasm"/>
    <property type="evidence" value="ECO:0007669"/>
    <property type="project" value="TreeGrafter"/>
</dbReference>
<evidence type="ECO:0000313" key="4">
    <source>
        <dbReference type="Proteomes" id="UP000235371"/>
    </source>
</evidence>
<feature type="domain" description="NADP-dependent oxidoreductase" evidence="2">
    <location>
        <begin position="18"/>
        <end position="311"/>
    </location>
</feature>
<dbReference type="InParanoid" id="A0A2J6T3H2"/>
<accession>A0A2J6T3H2</accession>
<dbReference type="InterPro" id="IPR036812">
    <property type="entry name" value="NAD(P)_OxRdtase_dom_sf"/>
</dbReference>
<keyword evidence="4" id="KW-1185">Reference proteome</keyword>
<dbReference type="AlphaFoldDB" id="A0A2J6T3H2"/>
<dbReference type="RefSeq" id="XP_024734453.1">
    <property type="nucleotide sequence ID" value="XM_024878273.1"/>
</dbReference>
<gene>
    <name evidence="3" type="ORF">K444DRAFT_592940</name>
</gene>
<dbReference type="GO" id="GO:0016491">
    <property type="term" value="F:oxidoreductase activity"/>
    <property type="evidence" value="ECO:0007669"/>
    <property type="project" value="UniProtKB-KW"/>
</dbReference>
<proteinExistence type="predicted"/>
<dbReference type="PANTHER" id="PTHR43625">
    <property type="entry name" value="AFLATOXIN B1 ALDEHYDE REDUCTASE"/>
    <property type="match status" value="1"/>
</dbReference>
<dbReference type="InterPro" id="IPR050791">
    <property type="entry name" value="Aldo-Keto_reductase"/>
</dbReference>
<evidence type="ECO:0000313" key="3">
    <source>
        <dbReference type="EMBL" id="PMD57549.1"/>
    </source>
</evidence>
<sequence>MAPKFPQRKIGDVMVSAIGLGCMGMSIPPFNDEESLEVLTAAADMGLNFWVTSSGYGPNEALLGRWFRANPSRRSEIFLATKFGRVMVDGKMLHPGTPEYVKASCAKSLETLGVEYIDLYSQHRVDPETPIEITVQAMKALVEEGKVRFLGLSECSTRTLRRANKVHPIAAAEMEFSPFALEIEDPQIGVLAAARECGTAIVAYAPLGKGFLTGTIKSRDDFPEGDARKTMFPRFSEENFGGNLKLVEELGEVAKGKGVTVGQLVIAWVLAQGNDFTPLPGTKHVKYLMENAEAVNVVLTKEDDERIRKVIDSVGGTKGARYPAASVSSLFGDSPELEGFGGL</sequence>
<evidence type="ECO:0000259" key="2">
    <source>
        <dbReference type="Pfam" id="PF00248"/>
    </source>
</evidence>